<dbReference type="EMBL" id="WQKZ01000002">
    <property type="protein sequence ID" value="MVN75995.1"/>
    <property type="molecule type" value="Genomic_DNA"/>
</dbReference>
<protein>
    <submittedName>
        <fullName evidence="3">Alpha/beta fold hydrolase</fullName>
    </submittedName>
</protein>
<dbReference type="GO" id="GO:0016787">
    <property type="term" value="F:hydrolase activity"/>
    <property type="evidence" value="ECO:0007669"/>
    <property type="project" value="UniProtKB-KW"/>
</dbReference>
<evidence type="ECO:0000256" key="1">
    <source>
        <dbReference type="ARBA" id="ARBA00008645"/>
    </source>
</evidence>
<keyword evidence="4" id="KW-1185">Reference proteome</keyword>
<organism evidence="3 4">
    <name type="scientific">Hymenobacter ginkgonis</name>
    <dbReference type="NCBI Taxonomy" id="2682976"/>
    <lineage>
        <taxon>Bacteria</taxon>
        <taxon>Pseudomonadati</taxon>
        <taxon>Bacteroidota</taxon>
        <taxon>Cytophagia</taxon>
        <taxon>Cytophagales</taxon>
        <taxon>Hymenobacteraceae</taxon>
        <taxon>Hymenobacter</taxon>
    </lineage>
</organism>
<sequence>MNAITSTTLLRSNVTISGNKNAAETIVFLHGLGSDQTSWRHLAPAFEDRYQVVLLDLIGAGKSDLQAYSYAKHASLAAHADDLLAVLHELTLYNVVFVGHSISSMIGVLAAIKEPARFGRLVLLTPSPRFINAAGYAGGFEQKDINELLAAMENNYHGWSQGIAPVMMGADSHELILELTNSFLQTNPAIAQHFARVTFLSDHRADLPHLTTPSLILQCAHDVIAPLAVGEYMHKNLPDSQLVVIDTPGHSPHLTAPDLTLREIEFFLQLAPVFPR</sequence>
<name>A0A7K1TC88_9BACT</name>
<evidence type="ECO:0000259" key="2">
    <source>
        <dbReference type="Pfam" id="PF12697"/>
    </source>
</evidence>
<evidence type="ECO:0000313" key="4">
    <source>
        <dbReference type="Proteomes" id="UP000441336"/>
    </source>
</evidence>
<comment type="caution">
    <text evidence="3">The sequence shown here is derived from an EMBL/GenBank/DDBJ whole genome shotgun (WGS) entry which is preliminary data.</text>
</comment>
<comment type="similarity">
    <text evidence="1">Belongs to the AB hydrolase superfamily.</text>
</comment>
<dbReference type="InterPro" id="IPR000073">
    <property type="entry name" value="AB_hydrolase_1"/>
</dbReference>
<proteinExistence type="inferred from homology"/>
<reference evidence="3 4" key="1">
    <citation type="submission" date="2019-12" db="EMBL/GenBank/DDBJ databases">
        <title>Hymenobacter sp. HMF4947 Genome sequencing and assembly.</title>
        <authorList>
            <person name="Kang H."/>
            <person name="Cha I."/>
            <person name="Kim H."/>
            <person name="Joh K."/>
        </authorList>
    </citation>
    <scope>NUCLEOTIDE SEQUENCE [LARGE SCALE GENOMIC DNA]</scope>
    <source>
        <strain evidence="3 4">HMF4947</strain>
    </source>
</reference>
<keyword evidence="3" id="KW-0378">Hydrolase</keyword>
<dbReference type="Gene3D" id="3.40.50.1820">
    <property type="entry name" value="alpha/beta hydrolase"/>
    <property type="match status" value="1"/>
</dbReference>
<dbReference type="Proteomes" id="UP000441336">
    <property type="component" value="Unassembled WGS sequence"/>
</dbReference>
<dbReference type="InterPro" id="IPR029058">
    <property type="entry name" value="AB_hydrolase_fold"/>
</dbReference>
<feature type="domain" description="AB hydrolase-1" evidence="2">
    <location>
        <begin position="26"/>
        <end position="260"/>
    </location>
</feature>
<dbReference type="SUPFAM" id="SSF53474">
    <property type="entry name" value="alpha/beta-Hydrolases"/>
    <property type="match status" value="1"/>
</dbReference>
<dbReference type="PRINTS" id="PR00111">
    <property type="entry name" value="ABHYDROLASE"/>
</dbReference>
<dbReference type="Pfam" id="PF12697">
    <property type="entry name" value="Abhydrolase_6"/>
    <property type="match status" value="1"/>
</dbReference>
<evidence type="ECO:0000313" key="3">
    <source>
        <dbReference type="EMBL" id="MVN75995.1"/>
    </source>
</evidence>
<dbReference type="AlphaFoldDB" id="A0A7K1TC88"/>
<gene>
    <name evidence="3" type="ORF">GO988_06630</name>
</gene>
<accession>A0A7K1TC88</accession>
<dbReference type="PANTHER" id="PTHR43039">
    <property type="entry name" value="ESTERASE-RELATED"/>
    <property type="match status" value="1"/>
</dbReference>
<dbReference type="RefSeq" id="WP_157563339.1">
    <property type="nucleotide sequence ID" value="NZ_WQKZ01000002.1"/>
</dbReference>